<name>A0ABX0GZ50_9ACTN</name>
<gene>
    <name evidence="2" type="ORF">G9H71_21100</name>
</gene>
<comment type="caution">
    <text evidence="2">The sequence shown here is derived from an EMBL/GenBank/DDBJ whole genome shotgun (WGS) entry which is preliminary data.</text>
</comment>
<feature type="domain" description="SnoaL-like" evidence="1">
    <location>
        <begin position="12"/>
        <end position="110"/>
    </location>
</feature>
<dbReference type="SUPFAM" id="SSF54427">
    <property type="entry name" value="NTF2-like"/>
    <property type="match status" value="1"/>
</dbReference>
<keyword evidence="3" id="KW-1185">Reference proteome</keyword>
<accession>A0ABX0GZ50</accession>
<dbReference type="Proteomes" id="UP000800981">
    <property type="component" value="Unassembled WGS sequence"/>
</dbReference>
<dbReference type="EMBL" id="JAANNP010000124">
    <property type="protein sequence ID" value="NHC16286.1"/>
    <property type="molecule type" value="Genomic_DNA"/>
</dbReference>
<dbReference type="InterPro" id="IPR037401">
    <property type="entry name" value="SnoaL-like"/>
</dbReference>
<reference evidence="2 3" key="1">
    <citation type="submission" date="2020-03" db="EMBL/GenBank/DDBJ databases">
        <title>Two novel Motilibacter sp.</title>
        <authorList>
            <person name="Liu S."/>
        </authorList>
    </citation>
    <scope>NUCLEOTIDE SEQUENCE [LARGE SCALE GENOMIC DNA]</scope>
    <source>
        <strain evidence="2 3">E257</strain>
    </source>
</reference>
<evidence type="ECO:0000313" key="2">
    <source>
        <dbReference type="EMBL" id="NHC16286.1"/>
    </source>
</evidence>
<organism evidence="2 3">
    <name type="scientific">Motilibacter deserti</name>
    <dbReference type="NCBI Taxonomy" id="2714956"/>
    <lineage>
        <taxon>Bacteria</taxon>
        <taxon>Bacillati</taxon>
        <taxon>Actinomycetota</taxon>
        <taxon>Actinomycetes</taxon>
        <taxon>Motilibacterales</taxon>
        <taxon>Motilibacteraceae</taxon>
        <taxon>Motilibacter</taxon>
    </lineage>
</organism>
<evidence type="ECO:0000259" key="1">
    <source>
        <dbReference type="Pfam" id="PF12680"/>
    </source>
</evidence>
<dbReference type="RefSeq" id="WP_166284741.1">
    <property type="nucleotide sequence ID" value="NZ_JAANNP010000124.1"/>
</dbReference>
<dbReference type="Gene3D" id="3.10.450.50">
    <property type="match status" value="1"/>
</dbReference>
<proteinExistence type="predicted"/>
<dbReference type="InterPro" id="IPR032710">
    <property type="entry name" value="NTF2-like_dom_sf"/>
</dbReference>
<dbReference type="Pfam" id="PF12680">
    <property type="entry name" value="SnoaL_2"/>
    <property type="match status" value="1"/>
</dbReference>
<protein>
    <submittedName>
        <fullName evidence="2">Nuclear transport factor 2 family protein</fullName>
    </submittedName>
</protein>
<sequence length="118" mass="12854">MSVTTDLMRANLLEVFNERDPERRRAAIARTYAPDVQFLDPDDTVTGHAALDAKAQKILDGAPSFVFTPAGAAYENNDLGYLAWSLGPEGGDPVVRGVDIAFVEDGLISRIYTLLLQD</sequence>
<evidence type="ECO:0000313" key="3">
    <source>
        <dbReference type="Proteomes" id="UP000800981"/>
    </source>
</evidence>